<dbReference type="SUPFAM" id="SSF52151">
    <property type="entry name" value="FabD/lysophospholipase-like"/>
    <property type="match status" value="1"/>
</dbReference>
<comment type="caution">
    <text evidence="5">Lacks conserved residue(s) required for the propagation of feature annotation.</text>
</comment>
<dbReference type="Pfam" id="PF11815">
    <property type="entry name" value="DUF3336"/>
    <property type="match status" value="1"/>
</dbReference>
<dbReference type="InterPro" id="IPR002641">
    <property type="entry name" value="PNPLA_dom"/>
</dbReference>
<dbReference type="GO" id="GO:0016042">
    <property type="term" value="P:lipid catabolic process"/>
    <property type="evidence" value="ECO:0007669"/>
    <property type="project" value="UniProtKB-KW"/>
</dbReference>
<dbReference type="PROSITE" id="PS51635">
    <property type="entry name" value="PNPLA"/>
    <property type="match status" value="1"/>
</dbReference>
<dbReference type="Gene3D" id="3.40.1090.10">
    <property type="entry name" value="Cytosolic phospholipase A2 catalytic domain"/>
    <property type="match status" value="1"/>
</dbReference>
<keyword evidence="8" id="KW-1185">Reference proteome</keyword>
<keyword evidence="3" id="KW-0442">Lipid degradation</keyword>
<comment type="function">
    <text evidence="1">Probable lipid hydrolase.</text>
</comment>
<evidence type="ECO:0000313" key="7">
    <source>
        <dbReference type="EMBL" id="KKA27244.1"/>
    </source>
</evidence>
<evidence type="ECO:0000256" key="3">
    <source>
        <dbReference type="ARBA" id="ARBA00022963"/>
    </source>
</evidence>
<dbReference type="EMBL" id="LAEV01001840">
    <property type="protein sequence ID" value="KKA27244.1"/>
    <property type="molecule type" value="Genomic_DNA"/>
</dbReference>
<protein>
    <recommendedName>
        <fullName evidence="6">PNPLA domain-containing protein</fullName>
    </recommendedName>
</protein>
<keyword evidence="2" id="KW-0378">Hydrolase</keyword>
<name>A0A0F4Z9S7_9PEZI</name>
<organism evidence="7 8">
    <name type="scientific">Thielaviopsis punctulata</name>
    <dbReference type="NCBI Taxonomy" id="72032"/>
    <lineage>
        <taxon>Eukaryota</taxon>
        <taxon>Fungi</taxon>
        <taxon>Dikarya</taxon>
        <taxon>Ascomycota</taxon>
        <taxon>Pezizomycotina</taxon>
        <taxon>Sordariomycetes</taxon>
        <taxon>Hypocreomycetidae</taxon>
        <taxon>Microascales</taxon>
        <taxon>Ceratocystidaceae</taxon>
        <taxon>Thielaviopsis</taxon>
    </lineage>
</organism>
<evidence type="ECO:0000256" key="4">
    <source>
        <dbReference type="ARBA" id="ARBA00023098"/>
    </source>
</evidence>
<evidence type="ECO:0000256" key="2">
    <source>
        <dbReference type="ARBA" id="ARBA00022801"/>
    </source>
</evidence>
<reference evidence="7 8" key="1">
    <citation type="submission" date="2015-03" db="EMBL/GenBank/DDBJ databases">
        <authorList>
            <person name="Radwan O."/>
            <person name="Al-Naeli F.A."/>
            <person name="Rendon G.A."/>
            <person name="Fields C."/>
        </authorList>
    </citation>
    <scope>NUCLEOTIDE SEQUENCE [LARGE SCALE GENOMIC DNA]</scope>
    <source>
        <strain evidence="7">CR-DP1</strain>
    </source>
</reference>
<dbReference type="AlphaFoldDB" id="A0A0F4Z9S7"/>
<proteinExistence type="predicted"/>
<evidence type="ECO:0000256" key="5">
    <source>
        <dbReference type="PROSITE-ProRule" id="PRU01161"/>
    </source>
</evidence>
<keyword evidence="4" id="KW-0443">Lipid metabolism</keyword>
<dbReference type="GO" id="GO:0004806">
    <property type="term" value="F:triacylglycerol lipase activity"/>
    <property type="evidence" value="ECO:0007669"/>
    <property type="project" value="InterPro"/>
</dbReference>
<dbReference type="InterPro" id="IPR050301">
    <property type="entry name" value="NTE"/>
</dbReference>
<comment type="caution">
    <text evidence="7">The sequence shown here is derived from an EMBL/GenBank/DDBJ whole genome shotgun (WGS) entry which is preliminary data.</text>
</comment>
<gene>
    <name evidence="7" type="ORF">TD95_003177</name>
</gene>
<dbReference type="Proteomes" id="UP000033483">
    <property type="component" value="Unassembled WGS sequence"/>
</dbReference>
<dbReference type="PANTHER" id="PTHR14226:SF44">
    <property type="entry name" value="TRIACYLGLYCEROL LIPASE 3"/>
    <property type="match status" value="1"/>
</dbReference>
<evidence type="ECO:0000256" key="1">
    <source>
        <dbReference type="ARBA" id="ARBA00002682"/>
    </source>
</evidence>
<dbReference type="InterPro" id="IPR016035">
    <property type="entry name" value="Acyl_Trfase/lysoPLipase"/>
</dbReference>
<dbReference type="GO" id="GO:0006641">
    <property type="term" value="P:triglyceride metabolic process"/>
    <property type="evidence" value="ECO:0007669"/>
    <property type="project" value="UniProtKB-ARBA"/>
</dbReference>
<sequence>MTSPLVHWQRRFDSAATYYQWQEAADQLNRILGLSAWRFDARSRHYNRELIMGHIAAIDQVVVVPDGFLMSELFRSGLHRNLGNITSPTLYSHCFGRTKFVIEEFSNKMVTLLHLILQLPHQPHPGCRDVAQFMPADMKMDLIVAARRTLGCSSLLLEGGAMFGLCHLGVVKTLFYQNLLPRIITGVETGALMAALIAVTSAQDLPELLDGHGIDLSQLSGEEHWKHTWVMRLFKLVSRMIRYCRKGYYWDVDALERCAVANLQDITFAEAHDKTSIILNIIVPVPGDKGAPVLLNYLTAPNVLIWTAAVASNSSSQSFSGGRRTTILCKDHLGNIVPWNHSEMDDHPHDRMRPLDIIARSFNVNHFVISQARPYLLPFIQSDMHGPNMFGSNSKPMKLVRHLARIVEAELRLRMEQMNTLGLLPTFVRQFFMDVDVHHKPSITIVPNVGIRDYSLLLDTPTQKSIRYWIKKGERSTWPSVCALRVRLQLEAELERAYTMVRAELPENDAFI</sequence>
<evidence type="ECO:0000313" key="8">
    <source>
        <dbReference type="Proteomes" id="UP000033483"/>
    </source>
</evidence>
<dbReference type="InterPro" id="IPR021771">
    <property type="entry name" value="Triacylglycerol_lipase_N"/>
</dbReference>
<dbReference type="PANTHER" id="PTHR14226">
    <property type="entry name" value="NEUROPATHY TARGET ESTERASE/SWISS CHEESE D.MELANOGASTER"/>
    <property type="match status" value="1"/>
</dbReference>
<dbReference type="Pfam" id="PF01734">
    <property type="entry name" value="Patatin"/>
    <property type="match status" value="1"/>
</dbReference>
<feature type="domain" description="PNPLA" evidence="6">
    <location>
        <begin position="155"/>
        <end position="353"/>
    </location>
</feature>
<dbReference type="OrthoDB" id="10049244at2759"/>
<accession>A0A0F4Z9S7</accession>
<evidence type="ECO:0000259" key="6">
    <source>
        <dbReference type="PROSITE" id="PS51635"/>
    </source>
</evidence>